<dbReference type="Gene3D" id="3.40.50.1110">
    <property type="entry name" value="SGNH hydrolase"/>
    <property type="match status" value="1"/>
</dbReference>
<proteinExistence type="predicted"/>
<dbReference type="GO" id="GO:0016788">
    <property type="term" value="F:hydrolase activity, acting on ester bonds"/>
    <property type="evidence" value="ECO:0007669"/>
    <property type="project" value="UniProtKB-ARBA"/>
</dbReference>
<dbReference type="KEGG" id="ajp:AMJAP_0963"/>
<sequence>MKQILVYADSLSWGIIPDSRNRFEFHQRWPGKLEQLLCQDGSNIRIIEDCLNGRRTVLEDPFKPGRNGLKGLQQCIEINSPLTLIIIMLGNNDFQTPHLFKASEAAQGVATLVQAIRKSPLEPGMPMPDILLVCPPPIICPKGMIAAKFKGAELKWPGFNKALEHIALETECDFFDAGKVITASHIDGIHLDLEQHQQLAVSIQPLVIDILQR</sequence>
<dbReference type="CDD" id="cd01839">
    <property type="entry name" value="SGNH_arylesterase_like"/>
    <property type="match status" value="1"/>
</dbReference>
<keyword evidence="2" id="KW-1185">Reference proteome</keyword>
<accession>A0A7R6SSE4</accession>
<dbReference type="RefSeq" id="WP_019621977.1">
    <property type="nucleotide sequence ID" value="NZ_AP014545.1"/>
</dbReference>
<gene>
    <name evidence="1" type="ORF">AMJAP_0963</name>
</gene>
<organism evidence="1 2">
    <name type="scientific">Amphritea japonica ATCC BAA-1530</name>
    <dbReference type="NCBI Taxonomy" id="1278309"/>
    <lineage>
        <taxon>Bacteria</taxon>
        <taxon>Pseudomonadati</taxon>
        <taxon>Pseudomonadota</taxon>
        <taxon>Gammaproteobacteria</taxon>
        <taxon>Oceanospirillales</taxon>
        <taxon>Oceanospirillaceae</taxon>
        <taxon>Amphritea</taxon>
    </lineage>
</organism>
<dbReference type="AlphaFoldDB" id="A0A7R6SSE4"/>
<evidence type="ECO:0000313" key="2">
    <source>
        <dbReference type="Proteomes" id="UP000595663"/>
    </source>
</evidence>
<name>A0A7R6SSE4_9GAMM</name>
<dbReference type="SUPFAM" id="SSF52266">
    <property type="entry name" value="SGNH hydrolase"/>
    <property type="match status" value="1"/>
</dbReference>
<reference evidence="1 2" key="1">
    <citation type="journal article" date="2008" name="Int. J. Syst. Evol. Microbiol.">
        <title>Amphritea japonica sp. nov. and Amphritea balenae sp. nov., isolated from the sediment adjacent to sperm whale carcasses off Kagoshima, Japan.</title>
        <authorList>
            <person name="Miyazaki M."/>
            <person name="Nogi Y."/>
            <person name="Fujiwara Y."/>
            <person name="Kawato M."/>
            <person name="Nagahama T."/>
            <person name="Kubokawa K."/>
            <person name="Horikoshi K."/>
        </authorList>
    </citation>
    <scope>NUCLEOTIDE SEQUENCE [LARGE SCALE GENOMIC DNA]</scope>
    <source>
        <strain evidence="1 2">ATCC BAA-1530</strain>
    </source>
</reference>
<dbReference type="EMBL" id="AP014545">
    <property type="protein sequence ID" value="BBB25560.1"/>
    <property type="molecule type" value="Genomic_DNA"/>
</dbReference>
<dbReference type="InterPro" id="IPR036514">
    <property type="entry name" value="SGNH_hydro_sf"/>
</dbReference>
<evidence type="ECO:0000313" key="1">
    <source>
        <dbReference type="EMBL" id="BBB25560.1"/>
    </source>
</evidence>
<dbReference type="OrthoDB" id="164654at2"/>
<protein>
    <submittedName>
        <fullName evidence="1">GDSL family lipase</fullName>
    </submittedName>
</protein>
<dbReference type="Proteomes" id="UP000595663">
    <property type="component" value="Chromosome"/>
</dbReference>